<dbReference type="EMBL" id="VHSH01000004">
    <property type="protein sequence ID" value="TQV79953.1"/>
    <property type="molecule type" value="Genomic_DNA"/>
</dbReference>
<proteinExistence type="predicted"/>
<dbReference type="SUPFAM" id="SSF158682">
    <property type="entry name" value="TerB-like"/>
    <property type="match status" value="1"/>
</dbReference>
<dbReference type="AlphaFoldDB" id="A0A545TRW2"/>
<organism evidence="2 3">
    <name type="scientific">Denitrobaculum tricleocarpae</name>
    <dbReference type="NCBI Taxonomy" id="2591009"/>
    <lineage>
        <taxon>Bacteria</taxon>
        <taxon>Pseudomonadati</taxon>
        <taxon>Pseudomonadota</taxon>
        <taxon>Alphaproteobacteria</taxon>
        <taxon>Rhodospirillales</taxon>
        <taxon>Rhodospirillaceae</taxon>
        <taxon>Denitrobaculum</taxon>
    </lineage>
</organism>
<reference evidence="2 3" key="1">
    <citation type="submission" date="2019-06" db="EMBL/GenBank/DDBJ databases">
        <title>Whole genome sequence for Rhodospirillaceae sp. R148.</title>
        <authorList>
            <person name="Wang G."/>
        </authorList>
    </citation>
    <scope>NUCLEOTIDE SEQUENCE [LARGE SCALE GENOMIC DNA]</scope>
    <source>
        <strain evidence="2 3">R148</strain>
    </source>
</reference>
<evidence type="ECO:0000313" key="2">
    <source>
        <dbReference type="EMBL" id="TQV79953.1"/>
    </source>
</evidence>
<dbReference type="OrthoDB" id="5402150at2"/>
<dbReference type="Gene3D" id="1.10.3680.10">
    <property type="entry name" value="TerB-like"/>
    <property type="match status" value="1"/>
</dbReference>
<sequence>MLLGKDESGLKADQGQDSLQVAAAALLVEAAMMDESFDDSERATIERLLTARFELSAGEVSALVEEAKAQVTESSQLFGFTRIIADSFDNEQRVELVEMLWQVAYADGELHDFEASLMRRLAGLLHVSDYDSGQARQAALARLGQADQ</sequence>
<name>A0A545TRW2_9PROT</name>
<evidence type="ECO:0000259" key="1">
    <source>
        <dbReference type="Pfam" id="PF05099"/>
    </source>
</evidence>
<comment type="caution">
    <text evidence="2">The sequence shown here is derived from an EMBL/GenBank/DDBJ whole genome shotgun (WGS) entry which is preliminary data.</text>
</comment>
<protein>
    <submittedName>
        <fullName evidence="2">TerB family tellurite resistance protein</fullName>
    </submittedName>
</protein>
<dbReference type="CDD" id="cd07313">
    <property type="entry name" value="terB_like_2"/>
    <property type="match status" value="1"/>
</dbReference>
<dbReference type="Pfam" id="PF05099">
    <property type="entry name" value="TerB"/>
    <property type="match status" value="1"/>
</dbReference>
<gene>
    <name evidence="2" type="ORF">FKG95_13050</name>
</gene>
<dbReference type="InterPro" id="IPR007791">
    <property type="entry name" value="DjlA_N"/>
</dbReference>
<accession>A0A545TRW2</accession>
<dbReference type="InterPro" id="IPR029024">
    <property type="entry name" value="TerB-like"/>
</dbReference>
<feature type="domain" description="Co-chaperone DjlA N-terminal" evidence="1">
    <location>
        <begin position="21"/>
        <end position="137"/>
    </location>
</feature>
<dbReference type="Proteomes" id="UP000315252">
    <property type="component" value="Unassembled WGS sequence"/>
</dbReference>
<evidence type="ECO:0000313" key="3">
    <source>
        <dbReference type="Proteomes" id="UP000315252"/>
    </source>
</evidence>
<keyword evidence="3" id="KW-1185">Reference proteome</keyword>